<comment type="function">
    <text evidence="7">Involved in DNA repair and RecF pathway recombination.</text>
</comment>
<dbReference type="NCBIfam" id="TIGR00613">
    <property type="entry name" value="reco"/>
    <property type="match status" value="1"/>
</dbReference>
<protein>
    <recommendedName>
        <fullName evidence="2 7">DNA repair protein RecO</fullName>
    </recommendedName>
    <alternativeName>
        <fullName evidence="6 7">Recombination protein O</fullName>
    </alternativeName>
</protein>
<evidence type="ECO:0000256" key="4">
    <source>
        <dbReference type="ARBA" id="ARBA00023172"/>
    </source>
</evidence>
<dbReference type="InterPro" id="IPR037278">
    <property type="entry name" value="ARFGAP/RecO"/>
</dbReference>
<comment type="similarity">
    <text evidence="1 7">Belongs to the RecO family.</text>
</comment>
<dbReference type="Gene3D" id="2.40.50.140">
    <property type="entry name" value="Nucleic acid-binding proteins"/>
    <property type="match status" value="1"/>
</dbReference>
<keyword evidence="3 7" id="KW-0227">DNA damage</keyword>
<sequence length="252" mass="27914">MEWRDEGILLGIRRHGESAAILELFTPSRGRHVGVLRGATSRKIAPILQPGAQLSVSWRARLEDHIGSFTVEPLRSRSAIVMSDRQALEGMSAVTSLLIHALPEREAHLSLYRRTEALLDILDEYSVWPLAYLRWELALLEELGYGLDLSRCAVTGVNERLDFVSPRSGRAVSAEGAGEWVDRLLPLPPCFLGGTEAPDSEVAAGLVTTGHFLRQHLTDQTGQRPFPGARQRFVDGLSRRGGLAQRQHQIDQ</sequence>
<dbReference type="Gene3D" id="1.20.1440.120">
    <property type="entry name" value="Recombination protein O, C-terminal domain"/>
    <property type="match status" value="1"/>
</dbReference>
<dbReference type="AlphaFoldDB" id="A0A1H9B296"/>
<dbReference type="SUPFAM" id="SSF57863">
    <property type="entry name" value="ArfGap/RecO-like zinc finger"/>
    <property type="match status" value="1"/>
</dbReference>
<dbReference type="InterPro" id="IPR012340">
    <property type="entry name" value="NA-bd_OB-fold"/>
</dbReference>
<keyword evidence="4 7" id="KW-0233">DNA recombination</keyword>
<dbReference type="GO" id="GO:0006310">
    <property type="term" value="P:DNA recombination"/>
    <property type="evidence" value="ECO:0007669"/>
    <property type="project" value="UniProtKB-UniRule"/>
</dbReference>
<organism evidence="9 10">
    <name type="scientific">Thalassovita taeanensis</name>
    <dbReference type="NCBI Taxonomy" id="657014"/>
    <lineage>
        <taxon>Bacteria</taxon>
        <taxon>Pseudomonadati</taxon>
        <taxon>Pseudomonadota</taxon>
        <taxon>Alphaproteobacteria</taxon>
        <taxon>Rhodobacterales</taxon>
        <taxon>Roseobacteraceae</taxon>
        <taxon>Thalassovita</taxon>
    </lineage>
</organism>
<dbReference type="OrthoDB" id="9804792at2"/>
<dbReference type="InterPro" id="IPR003717">
    <property type="entry name" value="RecO"/>
</dbReference>
<dbReference type="GO" id="GO:0043590">
    <property type="term" value="C:bacterial nucleoid"/>
    <property type="evidence" value="ECO:0007669"/>
    <property type="project" value="TreeGrafter"/>
</dbReference>
<dbReference type="GO" id="GO:0006302">
    <property type="term" value="P:double-strand break repair"/>
    <property type="evidence" value="ECO:0007669"/>
    <property type="project" value="TreeGrafter"/>
</dbReference>
<dbReference type="Pfam" id="PF02565">
    <property type="entry name" value="RecO_C"/>
    <property type="match status" value="1"/>
</dbReference>
<evidence type="ECO:0000256" key="2">
    <source>
        <dbReference type="ARBA" id="ARBA00021310"/>
    </source>
</evidence>
<dbReference type="STRING" id="657014.SAMN04488092_102344"/>
<evidence type="ECO:0000256" key="6">
    <source>
        <dbReference type="ARBA" id="ARBA00033409"/>
    </source>
</evidence>
<dbReference type="EMBL" id="FOEP01000002">
    <property type="protein sequence ID" value="SEP82979.1"/>
    <property type="molecule type" value="Genomic_DNA"/>
</dbReference>
<dbReference type="PANTHER" id="PTHR33991">
    <property type="entry name" value="DNA REPAIR PROTEIN RECO"/>
    <property type="match status" value="1"/>
</dbReference>
<dbReference type="InterPro" id="IPR022572">
    <property type="entry name" value="DNA_rep/recomb_RecO_N"/>
</dbReference>
<dbReference type="InterPro" id="IPR042242">
    <property type="entry name" value="RecO_C"/>
</dbReference>
<dbReference type="PANTHER" id="PTHR33991:SF1">
    <property type="entry name" value="DNA REPAIR PROTEIN RECO"/>
    <property type="match status" value="1"/>
</dbReference>
<evidence type="ECO:0000313" key="10">
    <source>
        <dbReference type="Proteomes" id="UP000198634"/>
    </source>
</evidence>
<evidence type="ECO:0000256" key="1">
    <source>
        <dbReference type="ARBA" id="ARBA00007452"/>
    </source>
</evidence>
<evidence type="ECO:0000256" key="5">
    <source>
        <dbReference type="ARBA" id="ARBA00023204"/>
    </source>
</evidence>
<dbReference type="HAMAP" id="MF_00201">
    <property type="entry name" value="RecO"/>
    <property type="match status" value="1"/>
</dbReference>
<dbReference type="Proteomes" id="UP000198634">
    <property type="component" value="Unassembled WGS sequence"/>
</dbReference>
<feature type="domain" description="DNA replication/recombination mediator RecO N-terminal" evidence="8">
    <location>
        <begin position="1"/>
        <end position="75"/>
    </location>
</feature>
<proteinExistence type="inferred from homology"/>
<evidence type="ECO:0000256" key="7">
    <source>
        <dbReference type="HAMAP-Rule" id="MF_00201"/>
    </source>
</evidence>
<evidence type="ECO:0000259" key="8">
    <source>
        <dbReference type="Pfam" id="PF11967"/>
    </source>
</evidence>
<keyword evidence="10" id="KW-1185">Reference proteome</keyword>
<gene>
    <name evidence="7" type="primary">recO</name>
    <name evidence="9" type="ORF">SAMN04488092_102344</name>
</gene>
<name>A0A1H9B296_9RHOB</name>
<evidence type="ECO:0000256" key="3">
    <source>
        <dbReference type="ARBA" id="ARBA00022763"/>
    </source>
</evidence>
<dbReference type="Pfam" id="PF11967">
    <property type="entry name" value="RecO_N"/>
    <property type="match status" value="1"/>
</dbReference>
<dbReference type="RefSeq" id="WP_090268544.1">
    <property type="nucleotide sequence ID" value="NZ_FOEP01000002.1"/>
</dbReference>
<accession>A0A1H9B296</accession>
<dbReference type="SUPFAM" id="SSF50249">
    <property type="entry name" value="Nucleic acid-binding proteins"/>
    <property type="match status" value="1"/>
</dbReference>
<keyword evidence="5 7" id="KW-0234">DNA repair</keyword>
<reference evidence="9 10" key="1">
    <citation type="submission" date="2016-10" db="EMBL/GenBank/DDBJ databases">
        <authorList>
            <person name="de Groot N.N."/>
        </authorList>
    </citation>
    <scope>NUCLEOTIDE SEQUENCE [LARGE SCALE GENOMIC DNA]</scope>
    <source>
        <strain evidence="9 10">DSM 22007</strain>
    </source>
</reference>
<evidence type="ECO:0000313" key="9">
    <source>
        <dbReference type="EMBL" id="SEP82979.1"/>
    </source>
</evidence>